<dbReference type="GO" id="GO:0051301">
    <property type="term" value="P:cell division"/>
    <property type="evidence" value="ECO:0007669"/>
    <property type="project" value="UniProtKB-KW"/>
</dbReference>
<dbReference type="Pfam" id="PF02984">
    <property type="entry name" value="Cyclin_C"/>
    <property type="match status" value="1"/>
</dbReference>
<dbReference type="SMART" id="SM01332">
    <property type="entry name" value="Cyclin_C"/>
    <property type="match status" value="1"/>
</dbReference>
<dbReference type="AlphaFoldDB" id="A0A1J4K765"/>
<keyword evidence="8" id="KW-1185">Reference proteome</keyword>
<dbReference type="InterPro" id="IPR006671">
    <property type="entry name" value="Cyclin_N"/>
</dbReference>
<sequence>MWPLRTIISNQLYVKPELQKRPISMMRPHFMTSKKHGNLHIAPFKHLEIKLGNPDDIYDVSEYENIIYRSLRNEDNRLKNFWFNQEKITIRHRNILIDRFCEHHFNAQLMTTTFYRFIGIFDRFLSTTHVDVNDFEIYAFASLFIASKLEEMQPLSTNDLLMMSGNLFLPEALYMAEEKVANSIKFDFMFPLPIEYLNNFIRVSGQDINSHFTSRYILEVIQTHEAFYGMKGSLMAAVAILVTRYLMNEEQKWTKELEGYTGYAKMDLIHFARVIHSALLEDERLEINIIKQKYVSELYHKVANCQIPARFE</sequence>
<keyword evidence="2 4" id="KW-0195">Cyclin</keyword>
<dbReference type="GeneID" id="94838642"/>
<dbReference type="GO" id="GO:0016538">
    <property type="term" value="F:cyclin-dependent protein serine/threonine kinase regulator activity"/>
    <property type="evidence" value="ECO:0007669"/>
    <property type="project" value="InterPro"/>
</dbReference>
<evidence type="ECO:0000259" key="5">
    <source>
        <dbReference type="SMART" id="SM00385"/>
    </source>
</evidence>
<dbReference type="InterPro" id="IPR036915">
    <property type="entry name" value="Cyclin-like_sf"/>
</dbReference>
<dbReference type="Pfam" id="PF00134">
    <property type="entry name" value="Cyclin_N"/>
    <property type="match status" value="1"/>
</dbReference>
<dbReference type="Proteomes" id="UP000179807">
    <property type="component" value="Unassembled WGS sequence"/>
</dbReference>
<dbReference type="SMART" id="SM00385">
    <property type="entry name" value="CYCLIN"/>
    <property type="match status" value="2"/>
</dbReference>
<dbReference type="RefSeq" id="XP_068360171.1">
    <property type="nucleotide sequence ID" value="XM_068503938.1"/>
</dbReference>
<dbReference type="OrthoDB" id="5590282at2759"/>
<dbReference type="InterPro" id="IPR013763">
    <property type="entry name" value="Cyclin-like_dom"/>
</dbReference>
<evidence type="ECO:0000256" key="3">
    <source>
        <dbReference type="ARBA" id="ARBA00023306"/>
    </source>
</evidence>
<dbReference type="VEuPathDB" id="TrichDB:TRFO_24762"/>
<comment type="similarity">
    <text evidence="4">Belongs to the cyclin family.</text>
</comment>
<dbReference type="EMBL" id="MLAK01000707">
    <property type="protein sequence ID" value="OHT07035.1"/>
    <property type="molecule type" value="Genomic_DNA"/>
</dbReference>
<keyword evidence="1" id="KW-0132">Cell division</keyword>
<evidence type="ECO:0000256" key="1">
    <source>
        <dbReference type="ARBA" id="ARBA00022618"/>
    </source>
</evidence>
<evidence type="ECO:0000313" key="7">
    <source>
        <dbReference type="EMBL" id="OHT07035.1"/>
    </source>
</evidence>
<dbReference type="PANTHER" id="PTHR10177">
    <property type="entry name" value="CYCLINS"/>
    <property type="match status" value="1"/>
</dbReference>
<accession>A0A1J4K765</accession>
<dbReference type="PIRSF" id="PIRSF001771">
    <property type="entry name" value="Cyclin_A_B_D_E"/>
    <property type="match status" value="1"/>
</dbReference>
<feature type="domain" description="Cyclin-like" evidence="5">
    <location>
        <begin position="195"/>
        <end position="277"/>
    </location>
</feature>
<evidence type="ECO:0000256" key="4">
    <source>
        <dbReference type="RuleBase" id="RU000383"/>
    </source>
</evidence>
<dbReference type="GO" id="GO:0044772">
    <property type="term" value="P:mitotic cell cycle phase transition"/>
    <property type="evidence" value="ECO:0007669"/>
    <property type="project" value="InterPro"/>
</dbReference>
<dbReference type="InterPro" id="IPR004367">
    <property type="entry name" value="Cyclin_C-dom"/>
</dbReference>
<proteinExistence type="inferred from homology"/>
<dbReference type="SUPFAM" id="SSF47954">
    <property type="entry name" value="Cyclin-like"/>
    <property type="match status" value="2"/>
</dbReference>
<dbReference type="InterPro" id="IPR046965">
    <property type="entry name" value="Cyclin_A/B-like"/>
</dbReference>
<feature type="domain" description="Cyclin C-terminal" evidence="6">
    <location>
        <begin position="191"/>
        <end position="308"/>
    </location>
</feature>
<evidence type="ECO:0000256" key="2">
    <source>
        <dbReference type="ARBA" id="ARBA00023127"/>
    </source>
</evidence>
<comment type="caution">
    <text evidence="7">The sequence shown here is derived from an EMBL/GenBank/DDBJ whole genome shotgun (WGS) entry which is preliminary data.</text>
</comment>
<feature type="domain" description="Cyclin-like" evidence="5">
    <location>
        <begin position="98"/>
        <end position="182"/>
    </location>
</feature>
<evidence type="ECO:0000259" key="6">
    <source>
        <dbReference type="SMART" id="SM01332"/>
    </source>
</evidence>
<dbReference type="Gene3D" id="1.10.472.10">
    <property type="entry name" value="Cyclin-like"/>
    <property type="match status" value="2"/>
</dbReference>
<name>A0A1J4K765_9EUKA</name>
<reference evidence="7" key="1">
    <citation type="submission" date="2016-10" db="EMBL/GenBank/DDBJ databases">
        <authorList>
            <person name="Benchimol M."/>
            <person name="Almeida L.G."/>
            <person name="Vasconcelos A.T."/>
            <person name="Perreira-Neves A."/>
            <person name="Rosa I.A."/>
            <person name="Tasca T."/>
            <person name="Bogo M.R."/>
            <person name="de Souza W."/>
        </authorList>
    </citation>
    <scope>NUCLEOTIDE SEQUENCE [LARGE SCALE GENOMIC DNA]</scope>
    <source>
        <strain evidence="7">K</strain>
    </source>
</reference>
<gene>
    <name evidence="7" type="ORF">TRFO_24762</name>
</gene>
<keyword evidence="3" id="KW-0131">Cell cycle</keyword>
<protein>
    <submittedName>
        <fullName evidence="7">Cyclin, N-terminal domain containing protein</fullName>
    </submittedName>
</protein>
<evidence type="ECO:0000313" key="8">
    <source>
        <dbReference type="Proteomes" id="UP000179807"/>
    </source>
</evidence>
<dbReference type="InterPro" id="IPR039361">
    <property type="entry name" value="Cyclin"/>
</dbReference>
<organism evidence="7 8">
    <name type="scientific">Tritrichomonas foetus</name>
    <dbReference type="NCBI Taxonomy" id="1144522"/>
    <lineage>
        <taxon>Eukaryota</taxon>
        <taxon>Metamonada</taxon>
        <taxon>Parabasalia</taxon>
        <taxon>Tritrichomonadida</taxon>
        <taxon>Tritrichomonadidae</taxon>
        <taxon>Tritrichomonas</taxon>
    </lineage>
</organism>